<evidence type="ECO:0000256" key="3">
    <source>
        <dbReference type="ARBA" id="ARBA00022630"/>
    </source>
</evidence>
<dbReference type="InterPro" id="IPR012951">
    <property type="entry name" value="BBE"/>
</dbReference>
<dbReference type="AlphaFoldDB" id="A0A9P6EU93"/>
<dbReference type="Gene3D" id="3.30.43.10">
    <property type="entry name" value="Uridine Diphospho-n-acetylenolpyruvylglucosamine Reductase, domain 2"/>
    <property type="match status" value="1"/>
</dbReference>
<dbReference type="InterPro" id="IPR036318">
    <property type="entry name" value="FAD-bd_PCMH-like_sf"/>
</dbReference>
<comment type="similarity">
    <text evidence="2">Belongs to the oxygen-dependent FAD-linked oxidoreductase family.</text>
</comment>
<dbReference type="OrthoDB" id="415825at2759"/>
<dbReference type="PANTHER" id="PTHR42973">
    <property type="entry name" value="BINDING OXIDOREDUCTASE, PUTATIVE (AFU_ORTHOLOGUE AFUA_1G17690)-RELATED"/>
    <property type="match status" value="1"/>
</dbReference>
<dbReference type="PANTHER" id="PTHR42973:SF39">
    <property type="entry name" value="FAD-BINDING PCMH-TYPE DOMAIN-CONTAINING PROTEIN"/>
    <property type="match status" value="1"/>
</dbReference>
<sequence>MSDFSSLQAVFKGDLVTPEHVDYNDAIARWAINAQKRAQLVAFPKDAKDVSLIVNYARDNKVHLAIKGGGHSTAGTSSSTGVVVDQSRYLNKVEIDSEKQLGYVGAGCVWADVDKAAIEKGFATVGGTVNHTGVAGLTLGGGYGWLTGIHGLVIDNLVEATVVLANGDILTANTSENSDLFFGLRGGGCNFGIVTQFVFKIHPQRRTIFAGPLIWTPDRLEELIKVTNEWFPTQKPNEGVMHNFSKGPNGPVIRTILFYNGSEAEGRECFKAFFDLKPAMDFSAEIPYENLNGMINPAVPHGKGWTIKGAFYSKFEAATLKKMFERITVSSSGEHETMFIVEYHSVAKMLSVPADETAFVRKDAGNVIFIDSWKTNTPENTAIGRANAKELSNIVVESQKALLGENNEGYGNYDEDKTQESNIGAVKSTAENLFGDNYLRLQQIKAKYDPQNFFANWFVILPATA</sequence>
<evidence type="ECO:0000256" key="2">
    <source>
        <dbReference type="ARBA" id="ARBA00005466"/>
    </source>
</evidence>
<dbReference type="GO" id="GO:0016491">
    <property type="term" value="F:oxidoreductase activity"/>
    <property type="evidence" value="ECO:0007669"/>
    <property type="project" value="UniProtKB-KW"/>
</dbReference>
<dbReference type="GO" id="GO:0071949">
    <property type="term" value="F:FAD binding"/>
    <property type="evidence" value="ECO:0007669"/>
    <property type="project" value="InterPro"/>
</dbReference>
<evidence type="ECO:0000313" key="7">
    <source>
        <dbReference type="EMBL" id="KAF9534987.1"/>
    </source>
</evidence>
<dbReference type="Pfam" id="PF08031">
    <property type="entry name" value="BBE"/>
    <property type="match status" value="1"/>
</dbReference>
<reference evidence="7" key="1">
    <citation type="submission" date="2020-11" db="EMBL/GenBank/DDBJ databases">
        <authorList>
            <consortium name="DOE Joint Genome Institute"/>
            <person name="Ahrendt S."/>
            <person name="Riley R."/>
            <person name="Andreopoulos W."/>
            <person name="Labutti K."/>
            <person name="Pangilinan J."/>
            <person name="Ruiz-Duenas F.J."/>
            <person name="Barrasa J.M."/>
            <person name="Sanchez-Garcia M."/>
            <person name="Camarero S."/>
            <person name="Miyauchi S."/>
            <person name="Serrano A."/>
            <person name="Linde D."/>
            <person name="Babiker R."/>
            <person name="Drula E."/>
            <person name="Ayuso-Fernandez I."/>
            <person name="Pacheco R."/>
            <person name="Padilla G."/>
            <person name="Ferreira P."/>
            <person name="Barriuso J."/>
            <person name="Kellner H."/>
            <person name="Castanera R."/>
            <person name="Alfaro M."/>
            <person name="Ramirez L."/>
            <person name="Pisabarro A.G."/>
            <person name="Kuo A."/>
            <person name="Tritt A."/>
            <person name="Lipzen A."/>
            <person name="He G."/>
            <person name="Yan M."/>
            <person name="Ng V."/>
            <person name="Cullen D."/>
            <person name="Martin F."/>
            <person name="Rosso M.-N."/>
            <person name="Henrissat B."/>
            <person name="Hibbett D."/>
            <person name="Martinez A.T."/>
            <person name="Grigoriev I.V."/>
        </authorList>
    </citation>
    <scope>NUCLEOTIDE SEQUENCE</scope>
    <source>
        <strain evidence="7">CBS 506.95</strain>
    </source>
</reference>
<keyword evidence="4" id="KW-0274">FAD</keyword>
<protein>
    <recommendedName>
        <fullName evidence="6">FAD-binding PCMH-type domain-containing protein</fullName>
    </recommendedName>
</protein>
<evidence type="ECO:0000256" key="1">
    <source>
        <dbReference type="ARBA" id="ARBA00001974"/>
    </source>
</evidence>
<keyword evidence="3" id="KW-0285">Flavoprotein</keyword>
<dbReference type="PROSITE" id="PS51387">
    <property type="entry name" value="FAD_PCMH"/>
    <property type="match status" value="1"/>
</dbReference>
<keyword evidence="8" id="KW-1185">Reference proteome</keyword>
<dbReference type="Proteomes" id="UP000807306">
    <property type="component" value="Unassembled WGS sequence"/>
</dbReference>
<dbReference type="InterPro" id="IPR050416">
    <property type="entry name" value="FAD-linked_Oxidoreductase"/>
</dbReference>
<feature type="domain" description="FAD-binding PCMH-type" evidence="6">
    <location>
        <begin position="33"/>
        <end position="204"/>
    </location>
</feature>
<organism evidence="7 8">
    <name type="scientific">Crepidotus variabilis</name>
    <dbReference type="NCBI Taxonomy" id="179855"/>
    <lineage>
        <taxon>Eukaryota</taxon>
        <taxon>Fungi</taxon>
        <taxon>Dikarya</taxon>
        <taxon>Basidiomycota</taxon>
        <taxon>Agaricomycotina</taxon>
        <taxon>Agaricomycetes</taxon>
        <taxon>Agaricomycetidae</taxon>
        <taxon>Agaricales</taxon>
        <taxon>Agaricineae</taxon>
        <taxon>Crepidotaceae</taxon>
        <taxon>Crepidotus</taxon>
    </lineage>
</organism>
<evidence type="ECO:0000256" key="4">
    <source>
        <dbReference type="ARBA" id="ARBA00022827"/>
    </source>
</evidence>
<dbReference type="Gene3D" id="3.30.465.10">
    <property type="match status" value="1"/>
</dbReference>
<comment type="cofactor">
    <cofactor evidence="1">
        <name>FAD</name>
        <dbReference type="ChEBI" id="CHEBI:57692"/>
    </cofactor>
</comment>
<dbReference type="SUPFAM" id="SSF56176">
    <property type="entry name" value="FAD-binding/transporter-associated domain-like"/>
    <property type="match status" value="1"/>
</dbReference>
<evidence type="ECO:0000313" key="8">
    <source>
        <dbReference type="Proteomes" id="UP000807306"/>
    </source>
</evidence>
<dbReference type="InterPro" id="IPR016167">
    <property type="entry name" value="FAD-bd_PCMH_sub1"/>
</dbReference>
<evidence type="ECO:0000259" key="6">
    <source>
        <dbReference type="PROSITE" id="PS51387"/>
    </source>
</evidence>
<dbReference type="InterPro" id="IPR006094">
    <property type="entry name" value="Oxid_FAD_bind_N"/>
</dbReference>
<accession>A0A9P6EU93</accession>
<dbReference type="Gene3D" id="3.40.462.20">
    <property type="match status" value="1"/>
</dbReference>
<keyword evidence="5" id="KW-0560">Oxidoreductase</keyword>
<dbReference type="Pfam" id="PF01565">
    <property type="entry name" value="FAD_binding_4"/>
    <property type="match status" value="1"/>
</dbReference>
<name>A0A9P6EU93_9AGAR</name>
<evidence type="ECO:0000256" key="5">
    <source>
        <dbReference type="ARBA" id="ARBA00023002"/>
    </source>
</evidence>
<proteinExistence type="inferred from homology"/>
<dbReference type="InterPro" id="IPR016169">
    <property type="entry name" value="FAD-bd_PCMH_sub2"/>
</dbReference>
<dbReference type="EMBL" id="MU157825">
    <property type="protein sequence ID" value="KAF9534987.1"/>
    <property type="molecule type" value="Genomic_DNA"/>
</dbReference>
<comment type="caution">
    <text evidence="7">The sequence shown here is derived from an EMBL/GenBank/DDBJ whole genome shotgun (WGS) entry which is preliminary data.</text>
</comment>
<gene>
    <name evidence="7" type="ORF">CPB83DRAFT_843293</name>
</gene>
<dbReference type="InterPro" id="IPR016166">
    <property type="entry name" value="FAD-bd_PCMH"/>
</dbReference>